<dbReference type="PANTHER" id="PTHR43227">
    <property type="entry name" value="BLL4140 PROTEIN"/>
    <property type="match status" value="1"/>
</dbReference>
<feature type="transmembrane region" description="Helical" evidence="7">
    <location>
        <begin position="262"/>
        <end position="283"/>
    </location>
</feature>
<dbReference type="EMBL" id="JAKNGE010000053">
    <property type="protein sequence ID" value="MCG4749149.1"/>
    <property type="molecule type" value="Genomic_DNA"/>
</dbReference>
<feature type="transmembrane region" description="Helical" evidence="7">
    <location>
        <begin position="210"/>
        <end position="230"/>
    </location>
</feature>
<sequence>MQRMLRDKKVITLFLLPALIVFLLTVFIPIIWSGYYSLFSWDGVTPKIFTGLDNFKEMFTDTYFIGSWKNNIVYMVINTVGQLFFGTLVALLLTRIAKGRELVKTLIFAPAILSSVALSQVFQKFFSFDPEGVINLVLKFIGLSSLEAPWLGQSSTSLASVAFIECYKSFGLYMVIIYSALISIPSDVLESAAIDGAHGLTMFLKIKLPLISNVFVVTLIMVVNGTLKAFDMPYLTTLGGPGNSSELVATYMYKTAFTGAKYGYGSAIAVFLALQSVVVVLLLRKAFSFTNKIEM</sequence>
<keyword evidence="5 7" id="KW-1133">Transmembrane helix</keyword>
<dbReference type="Proteomes" id="UP001299608">
    <property type="component" value="Unassembled WGS sequence"/>
</dbReference>
<evidence type="ECO:0000256" key="7">
    <source>
        <dbReference type="SAM" id="Phobius"/>
    </source>
</evidence>
<evidence type="ECO:0000256" key="2">
    <source>
        <dbReference type="ARBA" id="ARBA00022448"/>
    </source>
</evidence>
<name>A0AAW5C1W4_9FIRM</name>
<dbReference type="GO" id="GO:0005886">
    <property type="term" value="C:plasma membrane"/>
    <property type="evidence" value="ECO:0007669"/>
    <property type="project" value="UniProtKB-SubCell"/>
</dbReference>
<evidence type="ECO:0000256" key="1">
    <source>
        <dbReference type="ARBA" id="ARBA00004651"/>
    </source>
</evidence>
<accession>A0AAW5C1W4</accession>
<evidence type="ECO:0000313" key="9">
    <source>
        <dbReference type="EMBL" id="MCG4749149.1"/>
    </source>
</evidence>
<protein>
    <submittedName>
        <fullName evidence="9">Sugar ABC transporter permease</fullName>
    </submittedName>
</protein>
<evidence type="ECO:0000256" key="4">
    <source>
        <dbReference type="ARBA" id="ARBA00022692"/>
    </source>
</evidence>
<dbReference type="RefSeq" id="WP_227117283.1">
    <property type="nucleotide sequence ID" value="NZ_JAJCID010000054.1"/>
</dbReference>
<evidence type="ECO:0000256" key="5">
    <source>
        <dbReference type="ARBA" id="ARBA00022989"/>
    </source>
</evidence>
<keyword evidence="4 7" id="KW-0812">Transmembrane</keyword>
<evidence type="ECO:0000259" key="8">
    <source>
        <dbReference type="PROSITE" id="PS50928"/>
    </source>
</evidence>
<dbReference type="Gene3D" id="1.10.3720.10">
    <property type="entry name" value="MetI-like"/>
    <property type="match status" value="1"/>
</dbReference>
<proteinExistence type="predicted"/>
<gene>
    <name evidence="9" type="ORF">L0N08_27420</name>
</gene>
<dbReference type="CDD" id="cd06261">
    <property type="entry name" value="TM_PBP2"/>
    <property type="match status" value="1"/>
</dbReference>
<comment type="subcellular location">
    <subcellularLocation>
        <location evidence="1">Cell membrane</location>
        <topology evidence="1">Multi-pass membrane protein</topology>
    </subcellularLocation>
</comment>
<evidence type="ECO:0000313" key="10">
    <source>
        <dbReference type="Proteomes" id="UP001299608"/>
    </source>
</evidence>
<comment type="caution">
    <text evidence="9">The sequence shown here is derived from an EMBL/GenBank/DDBJ whole genome shotgun (WGS) entry which is preliminary data.</text>
</comment>
<keyword evidence="3" id="KW-1003">Cell membrane</keyword>
<keyword evidence="6 7" id="KW-0472">Membrane</keyword>
<dbReference type="InterPro" id="IPR050809">
    <property type="entry name" value="UgpAE/MalFG_permease"/>
</dbReference>
<organism evidence="9 10">
    <name type="scientific">Enterocloster aldenensis</name>
    <dbReference type="NCBI Taxonomy" id="358742"/>
    <lineage>
        <taxon>Bacteria</taxon>
        <taxon>Bacillati</taxon>
        <taxon>Bacillota</taxon>
        <taxon>Clostridia</taxon>
        <taxon>Lachnospirales</taxon>
        <taxon>Lachnospiraceae</taxon>
        <taxon>Enterocloster</taxon>
    </lineage>
</organism>
<dbReference type="PANTHER" id="PTHR43227:SF8">
    <property type="entry name" value="DIACETYLCHITOBIOSE UPTAKE SYSTEM PERMEASE PROTEIN DASB"/>
    <property type="match status" value="1"/>
</dbReference>
<dbReference type="PROSITE" id="PS50928">
    <property type="entry name" value="ABC_TM1"/>
    <property type="match status" value="1"/>
</dbReference>
<dbReference type="InterPro" id="IPR000515">
    <property type="entry name" value="MetI-like"/>
</dbReference>
<feature type="domain" description="ABC transmembrane type-1" evidence="8">
    <location>
        <begin position="68"/>
        <end position="283"/>
    </location>
</feature>
<feature type="transmembrane region" description="Helical" evidence="7">
    <location>
        <begin position="72"/>
        <end position="93"/>
    </location>
</feature>
<reference evidence="9" key="1">
    <citation type="submission" date="2022-01" db="EMBL/GenBank/DDBJ databases">
        <title>Collection of gut derived symbiotic bacterial strains cultured from healthy donors.</title>
        <authorList>
            <person name="Lin H."/>
            <person name="Kohout C."/>
            <person name="Waligurski E."/>
            <person name="Pamer E.G."/>
        </authorList>
    </citation>
    <scope>NUCLEOTIDE SEQUENCE</scope>
    <source>
        <strain evidence="9">DFI.6.55</strain>
    </source>
</reference>
<dbReference type="SUPFAM" id="SSF161098">
    <property type="entry name" value="MetI-like"/>
    <property type="match status" value="1"/>
</dbReference>
<evidence type="ECO:0000256" key="3">
    <source>
        <dbReference type="ARBA" id="ARBA00022475"/>
    </source>
</evidence>
<feature type="transmembrane region" description="Helical" evidence="7">
    <location>
        <begin position="12"/>
        <end position="32"/>
    </location>
</feature>
<evidence type="ECO:0000256" key="6">
    <source>
        <dbReference type="ARBA" id="ARBA00023136"/>
    </source>
</evidence>
<keyword evidence="2" id="KW-0813">Transport</keyword>
<dbReference type="GO" id="GO:0055085">
    <property type="term" value="P:transmembrane transport"/>
    <property type="evidence" value="ECO:0007669"/>
    <property type="project" value="InterPro"/>
</dbReference>
<dbReference type="InterPro" id="IPR035906">
    <property type="entry name" value="MetI-like_sf"/>
</dbReference>
<dbReference type="AlphaFoldDB" id="A0AAW5C1W4"/>